<keyword evidence="3" id="KW-1185">Reference proteome</keyword>
<evidence type="ECO:0000313" key="3">
    <source>
        <dbReference type="Proteomes" id="UP000261082"/>
    </source>
</evidence>
<feature type="transmembrane region" description="Helical" evidence="1">
    <location>
        <begin position="144"/>
        <end position="161"/>
    </location>
</feature>
<keyword evidence="1" id="KW-0812">Transmembrane</keyword>
<proteinExistence type="predicted"/>
<name>A0A3E1QE02_9FLAO</name>
<dbReference type="EMBL" id="QVID01000001">
    <property type="protein sequence ID" value="RFN60389.1"/>
    <property type="molecule type" value="Genomic_DNA"/>
</dbReference>
<evidence type="ECO:0000313" key="2">
    <source>
        <dbReference type="EMBL" id="RFN60389.1"/>
    </source>
</evidence>
<comment type="caution">
    <text evidence="2">The sequence shown here is derived from an EMBL/GenBank/DDBJ whole genome shotgun (WGS) entry which is preliminary data.</text>
</comment>
<accession>A0A3E1QE02</accession>
<dbReference type="Proteomes" id="UP000261082">
    <property type="component" value="Unassembled WGS sequence"/>
</dbReference>
<dbReference type="AlphaFoldDB" id="A0A3E1QE02"/>
<dbReference type="RefSeq" id="WP_117159448.1">
    <property type="nucleotide sequence ID" value="NZ_QVID01000001.1"/>
</dbReference>
<evidence type="ECO:0000256" key="1">
    <source>
        <dbReference type="SAM" id="Phobius"/>
    </source>
</evidence>
<keyword evidence="1" id="KW-0472">Membrane</keyword>
<protein>
    <submittedName>
        <fullName evidence="2">Uncharacterized protein</fullName>
    </submittedName>
</protein>
<gene>
    <name evidence="2" type="ORF">DZ858_10225</name>
</gene>
<reference evidence="2 3" key="1">
    <citation type="journal article" date="2007" name="Int. J. Syst. Evol. Microbiol.">
        <title>Marixanthomonas ophiurae gen. nov., sp. nov., a marine bacterium of the family Flavobacteriaceae isolated from a deep-sea brittle star.</title>
        <authorList>
            <person name="Romanenko L.A."/>
            <person name="Uchino M."/>
            <person name="Frolova G.M."/>
            <person name="Mikhailov V.V."/>
        </authorList>
    </citation>
    <scope>NUCLEOTIDE SEQUENCE [LARGE SCALE GENOMIC DNA]</scope>
    <source>
        <strain evidence="2 3">KMM 3046</strain>
    </source>
</reference>
<organism evidence="2 3">
    <name type="scientific">Marixanthomonas ophiurae</name>
    <dbReference type="NCBI Taxonomy" id="387659"/>
    <lineage>
        <taxon>Bacteria</taxon>
        <taxon>Pseudomonadati</taxon>
        <taxon>Bacteroidota</taxon>
        <taxon>Flavobacteriia</taxon>
        <taxon>Flavobacteriales</taxon>
        <taxon>Flavobacteriaceae</taxon>
        <taxon>Marixanthomonas</taxon>
    </lineage>
</organism>
<sequence length="162" mass="18520">MKLNWKKGAFSNRYKLYSNGREVGELAEKTFSSNAIGILLNKKFRFETSGFLKQTTNVIDIESNKKVGEITYNGFCSKATATFNNDSFVWKYENAWNTKWSFNQNDKKLVTSSVSFSSGTVESKTEEAIYLLTALFIDTYYRKMAVAAIIVIFIPIWMASFN</sequence>
<dbReference type="OrthoDB" id="1443428at2"/>
<keyword evidence="1" id="KW-1133">Transmembrane helix</keyword>